<proteinExistence type="inferred from homology"/>
<organism evidence="8 9">
    <name type="scientific">Vairimorpha apis BRL 01</name>
    <dbReference type="NCBI Taxonomy" id="1037528"/>
    <lineage>
        <taxon>Eukaryota</taxon>
        <taxon>Fungi</taxon>
        <taxon>Fungi incertae sedis</taxon>
        <taxon>Microsporidia</taxon>
        <taxon>Nosematidae</taxon>
        <taxon>Vairimorpha</taxon>
    </lineage>
</organism>
<sequence>MDNFNKNLILVDTNDIIIGTTKALNGHYKDSLQLHRAFSMFLFDGKKLLMQQRSSQKLVFPLKWANTVCSHPFLNHLSYSDPVLDSKIHLIQRAEYELGLKNIHIDDLKFIGRVQYKATNDSEESFLMNNEPIKQKFKDFKEDAINEKIIKKSENFYEWEIDYIFICKKKSSVLINESEVCNFAWVDEDGYNNLLKQGEISKWTKIIIEALNIFKYVN</sequence>
<dbReference type="InterPro" id="IPR000086">
    <property type="entry name" value="NUDIX_hydrolase_dom"/>
</dbReference>
<evidence type="ECO:0000313" key="9">
    <source>
        <dbReference type="Proteomes" id="UP000053780"/>
    </source>
</evidence>
<keyword evidence="5 8" id="KW-0413">Isomerase</keyword>
<dbReference type="Proteomes" id="UP000053780">
    <property type="component" value="Unassembled WGS sequence"/>
</dbReference>
<dbReference type="UniPathway" id="UPA00059">
    <property type="reaction ID" value="UER00104"/>
</dbReference>
<gene>
    <name evidence="8" type="ORF">NAPIS_ORF02564</name>
</gene>
<reference evidence="8 9" key="1">
    <citation type="journal article" date="2013" name="BMC Genomics">
        <title>Genome sequencing and comparative genomics of honey bee microsporidia, Nosema apis reveal novel insights into host-parasite interactions.</title>
        <authorList>
            <person name="Chen Yp."/>
            <person name="Pettis J.S."/>
            <person name="Zhao Y."/>
            <person name="Liu X."/>
            <person name="Tallon L.J."/>
            <person name="Sadzewicz L.D."/>
            <person name="Li R."/>
            <person name="Zheng H."/>
            <person name="Huang S."/>
            <person name="Zhang X."/>
            <person name="Hamilton M.C."/>
            <person name="Pernal S.F."/>
            <person name="Melathopoulos A.P."/>
            <person name="Yan X."/>
            <person name="Evans J.D."/>
        </authorList>
    </citation>
    <scope>NUCLEOTIDE SEQUENCE [LARGE SCALE GENOMIC DNA]</scope>
    <source>
        <strain evidence="8 9">BRL 01</strain>
    </source>
</reference>
<dbReference type="GO" id="GO:0004452">
    <property type="term" value="F:isopentenyl-diphosphate delta-isomerase activity"/>
    <property type="evidence" value="ECO:0007669"/>
    <property type="project" value="UniProtKB-EC"/>
</dbReference>
<dbReference type="GO" id="GO:0009240">
    <property type="term" value="P:isopentenyl diphosphate biosynthetic process"/>
    <property type="evidence" value="ECO:0007669"/>
    <property type="project" value="TreeGrafter"/>
</dbReference>
<evidence type="ECO:0000313" key="8">
    <source>
        <dbReference type="EMBL" id="EQB59867.1"/>
    </source>
</evidence>
<dbReference type="VEuPathDB" id="MicrosporidiaDB:NAPIS_ORF02564"/>
<dbReference type="GO" id="GO:0005737">
    <property type="term" value="C:cytoplasm"/>
    <property type="evidence" value="ECO:0007669"/>
    <property type="project" value="TreeGrafter"/>
</dbReference>
<evidence type="ECO:0000256" key="2">
    <source>
        <dbReference type="ARBA" id="ARBA00007579"/>
    </source>
</evidence>
<protein>
    <recommendedName>
        <fullName evidence="3">isopentenyl-diphosphate Delta-isomerase</fullName>
        <ecNumber evidence="3">5.3.3.2</ecNumber>
    </recommendedName>
</protein>
<dbReference type="PROSITE" id="PS51462">
    <property type="entry name" value="NUDIX"/>
    <property type="match status" value="1"/>
</dbReference>
<comment type="similarity">
    <text evidence="2">Belongs to the IPP isomerase type 1 family.</text>
</comment>
<keyword evidence="9" id="KW-1185">Reference proteome</keyword>
<evidence type="ECO:0000256" key="1">
    <source>
        <dbReference type="ARBA" id="ARBA00004826"/>
    </source>
</evidence>
<evidence type="ECO:0000259" key="7">
    <source>
        <dbReference type="PROSITE" id="PS51462"/>
    </source>
</evidence>
<dbReference type="Gene3D" id="3.90.79.10">
    <property type="entry name" value="Nucleoside Triphosphate Pyrophosphohydrolase"/>
    <property type="match status" value="1"/>
</dbReference>
<evidence type="ECO:0000256" key="4">
    <source>
        <dbReference type="ARBA" id="ARBA00023229"/>
    </source>
</evidence>
<dbReference type="PIRSF" id="PIRSF018427">
    <property type="entry name" value="Isopntndiph_ism"/>
    <property type="match status" value="1"/>
</dbReference>
<dbReference type="PANTHER" id="PTHR10885">
    <property type="entry name" value="ISOPENTENYL-DIPHOSPHATE DELTA-ISOMERASE"/>
    <property type="match status" value="1"/>
</dbReference>
<dbReference type="SUPFAM" id="SSF55811">
    <property type="entry name" value="Nudix"/>
    <property type="match status" value="1"/>
</dbReference>
<name>T0KWM3_9MICR</name>
<dbReference type="GO" id="GO:0050992">
    <property type="term" value="P:dimethylallyl diphosphate biosynthetic process"/>
    <property type="evidence" value="ECO:0007669"/>
    <property type="project" value="UniProtKB-UniPathway"/>
</dbReference>
<accession>T0KWM3</accession>
<dbReference type="EMBL" id="KE647357">
    <property type="protein sequence ID" value="EQB59867.1"/>
    <property type="molecule type" value="Genomic_DNA"/>
</dbReference>
<keyword evidence="4" id="KW-0414">Isoprene biosynthesis</keyword>
<dbReference type="AlphaFoldDB" id="T0KWM3"/>
<dbReference type="PANTHER" id="PTHR10885:SF0">
    <property type="entry name" value="ISOPENTENYL-DIPHOSPHATE DELTA-ISOMERASE"/>
    <property type="match status" value="1"/>
</dbReference>
<dbReference type="OrthoDB" id="510307at2759"/>
<dbReference type="EC" id="5.3.3.2" evidence="3"/>
<evidence type="ECO:0000256" key="5">
    <source>
        <dbReference type="ARBA" id="ARBA00023235"/>
    </source>
</evidence>
<comment type="catalytic activity">
    <reaction evidence="6">
        <text>isopentenyl diphosphate = dimethylallyl diphosphate</text>
        <dbReference type="Rhea" id="RHEA:23284"/>
        <dbReference type="ChEBI" id="CHEBI:57623"/>
        <dbReference type="ChEBI" id="CHEBI:128769"/>
        <dbReference type="EC" id="5.3.3.2"/>
    </reaction>
    <physiologicalReaction direction="left-to-right" evidence="6">
        <dbReference type="Rhea" id="RHEA:23285"/>
    </physiologicalReaction>
</comment>
<evidence type="ECO:0000256" key="6">
    <source>
        <dbReference type="ARBA" id="ARBA00029294"/>
    </source>
</evidence>
<dbReference type="InterPro" id="IPR011876">
    <property type="entry name" value="IsopentenylPP_isomerase_typ1"/>
</dbReference>
<dbReference type="InterPro" id="IPR015797">
    <property type="entry name" value="NUDIX_hydrolase-like_dom_sf"/>
</dbReference>
<evidence type="ECO:0000256" key="3">
    <source>
        <dbReference type="ARBA" id="ARBA00012057"/>
    </source>
</evidence>
<feature type="domain" description="Nudix hydrolase" evidence="7">
    <location>
        <begin position="33"/>
        <end position="208"/>
    </location>
</feature>
<dbReference type="CDD" id="cd02885">
    <property type="entry name" value="NUDIX_IPP_Isomerase"/>
    <property type="match status" value="1"/>
</dbReference>
<dbReference type="HOGENOM" id="CLU_060552_0_1_1"/>
<comment type="pathway">
    <text evidence="1">Isoprenoid biosynthesis; dimethylallyl diphosphate biosynthesis; dimethylallyl diphosphate from isopentenyl diphosphate: step 1/1.</text>
</comment>